<dbReference type="InterPro" id="IPR032710">
    <property type="entry name" value="NTF2-like_dom_sf"/>
</dbReference>
<geneLocation type="plasmid" evidence="1 2">
    <name>pREB3</name>
</geneLocation>
<keyword evidence="2" id="KW-1185">Reference proteome</keyword>
<dbReference type="Pfam" id="PF07366">
    <property type="entry name" value="SnoaL"/>
    <property type="match status" value="1"/>
</dbReference>
<protein>
    <recommendedName>
        <fullName evidence="3">SnoaL-like domain-containing protein</fullName>
    </recommendedName>
</protein>
<accession>A8ZMF2</accession>
<sequence>MKYTTNKTEASNTETLSSDELKAALAESERIGRQIYTGFNERKLDLWDDVIASDVQLRSTVGDQPQYGLEALKNWTAEFHKAFQPRLDLVDEIYGVNRATIAVNLIWQHVDEFFGLAPTGRKGTSIEYFILTHAEGKVTHYWVADHSLDLASYLTHERGLHYPQNFEPEPIIRGIDF</sequence>
<dbReference type="RefSeq" id="WP_012167330.1">
    <property type="nucleotide sequence ID" value="NC_009928.1"/>
</dbReference>
<dbReference type="GO" id="GO:0030638">
    <property type="term" value="P:polyketide metabolic process"/>
    <property type="evidence" value="ECO:0007669"/>
    <property type="project" value="InterPro"/>
</dbReference>
<dbReference type="HOGENOM" id="CLU_1640759_0_0_3"/>
<dbReference type="Gene3D" id="3.10.450.50">
    <property type="match status" value="1"/>
</dbReference>
<dbReference type="SUPFAM" id="SSF54427">
    <property type="entry name" value="NTF2-like"/>
    <property type="match status" value="1"/>
</dbReference>
<dbReference type="InterPro" id="IPR009959">
    <property type="entry name" value="Cyclase_SnoaL-like"/>
</dbReference>
<organism evidence="1 2">
    <name type="scientific">Acaryochloris marina (strain MBIC 11017)</name>
    <dbReference type="NCBI Taxonomy" id="329726"/>
    <lineage>
        <taxon>Bacteria</taxon>
        <taxon>Bacillati</taxon>
        <taxon>Cyanobacteriota</taxon>
        <taxon>Cyanophyceae</taxon>
        <taxon>Acaryochloridales</taxon>
        <taxon>Acaryochloridaceae</taxon>
        <taxon>Acaryochloris</taxon>
    </lineage>
</organism>
<dbReference type="AlphaFoldDB" id="A8ZMF2"/>
<proteinExistence type="predicted"/>
<evidence type="ECO:0008006" key="3">
    <source>
        <dbReference type="Google" id="ProtNLM"/>
    </source>
</evidence>
<name>A8ZMF2_ACAM1</name>
<dbReference type="EMBL" id="CP000840">
    <property type="protein sequence ID" value="ABW32363.1"/>
    <property type="molecule type" value="Genomic_DNA"/>
</dbReference>
<dbReference type="KEGG" id="amr:AM1_C0053"/>
<evidence type="ECO:0000313" key="2">
    <source>
        <dbReference type="Proteomes" id="UP000000268"/>
    </source>
</evidence>
<gene>
    <name evidence="1" type="ordered locus">AM1_C0053</name>
</gene>
<evidence type="ECO:0000313" key="1">
    <source>
        <dbReference type="EMBL" id="ABW32363.1"/>
    </source>
</evidence>
<dbReference type="Proteomes" id="UP000000268">
    <property type="component" value="Plasmid pREB3"/>
</dbReference>
<reference evidence="1 2" key="1">
    <citation type="journal article" date="2008" name="Proc. Natl. Acad. Sci. U.S.A.">
        <title>Niche adaptation and genome expansion in the chlorophyll d-producing cyanobacterium Acaryochloris marina.</title>
        <authorList>
            <person name="Swingley W.D."/>
            <person name="Chen M."/>
            <person name="Cheung P.C."/>
            <person name="Conrad A.L."/>
            <person name="Dejesa L.C."/>
            <person name="Hao J."/>
            <person name="Honchak B.M."/>
            <person name="Karbach L.E."/>
            <person name="Kurdoglu A."/>
            <person name="Lahiri S."/>
            <person name="Mastrian S.D."/>
            <person name="Miyashita H."/>
            <person name="Page L."/>
            <person name="Ramakrishna P."/>
            <person name="Satoh S."/>
            <person name="Sattley W.M."/>
            <person name="Shimada Y."/>
            <person name="Taylor H.L."/>
            <person name="Tomo T."/>
            <person name="Tsuchiya T."/>
            <person name="Wang Z.T."/>
            <person name="Raymond J."/>
            <person name="Mimuro M."/>
            <person name="Blankenship R.E."/>
            <person name="Touchman J.W."/>
        </authorList>
    </citation>
    <scope>NUCLEOTIDE SEQUENCE [LARGE SCALE GENOMIC DNA]</scope>
    <source>
        <strain evidence="2">MBIC 11017</strain>
        <plasmid evidence="2">Plasmid pREB3</plasmid>
    </source>
</reference>
<keyword evidence="1" id="KW-0614">Plasmid</keyword>